<keyword evidence="3" id="KW-1185">Reference proteome</keyword>
<dbReference type="PANTHER" id="PTHR35614">
    <property type="match status" value="1"/>
</dbReference>
<feature type="region of interest" description="Disordered" evidence="1">
    <location>
        <begin position="107"/>
        <end position="137"/>
    </location>
</feature>
<feature type="compositionally biased region" description="Low complexity" evidence="1">
    <location>
        <begin position="1443"/>
        <end position="1454"/>
    </location>
</feature>
<name>A0A0M9FYS8_LEPPY</name>
<feature type="region of interest" description="Disordered" evidence="1">
    <location>
        <begin position="1749"/>
        <end position="1837"/>
    </location>
</feature>
<feature type="compositionally biased region" description="Low complexity" evidence="1">
    <location>
        <begin position="2193"/>
        <end position="2214"/>
    </location>
</feature>
<dbReference type="RefSeq" id="XP_015657339.1">
    <property type="nucleotide sequence ID" value="XM_015804205.1"/>
</dbReference>
<feature type="compositionally biased region" description="Basic and acidic residues" evidence="1">
    <location>
        <begin position="1463"/>
        <end position="1475"/>
    </location>
</feature>
<dbReference type="PANTHER" id="PTHR35614:SF7">
    <property type="match status" value="1"/>
</dbReference>
<organism evidence="2 3">
    <name type="scientific">Leptomonas pyrrhocoris</name>
    <name type="common">Firebug parasite</name>
    <dbReference type="NCBI Taxonomy" id="157538"/>
    <lineage>
        <taxon>Eukaryota</taxon>
        <taxon>Discoba</taxon>
        <taxon>Euglenozoa</taxon>
        <taxon>Kinetoplastea</taxon>
        <taxon>Metakinetoplastina</taxon>
        <taxon>Trypanosomatida</taxon>
        <taxon>Trypanosomatidae</taxon>
        <taxon>Leishmaniinae</taxon>
        <taxon>Leptomonas</taxon>
    </lineage>
</organism>
<dbReference type="Proteomes" id="UP000037923">
    <property type="component" value="Unassembled WGS sequence"/>
</dbReference>
<accession>A0A0M9FYS8</accession>
<feature type="compositionally biased region" description="Low complexity" evidence="1">
    <location>
        <begin position="1893"/>
        <end position="1903"/>
    </location>
</feature>
<feature type="region of interest" description="Disordered" evidence="1">
    <location>
        <begin position="873"/>
        <end position="938"/>
    </location>
</feature>
<feature type="compositionally biased region" description="Polar residues" evidence="1">
    <location>
        <begin position="1540"/>
        <end position="1550"/>
    </location>
</feature>
<feature type="region of interest" description="Disordered" evidence="1">
    <location>
        <begin position="2336"/>
        <end position="2399"/>
    </location>
</feature>
<feature type="compositionally biased region" description="Acidic residues" evidence="1">
    <location>
        <begin position="900"/>
        <end position="917"/>
    </location>
</feature>
<feature type="compositionally biased region" description="Basic and acidic residues" evidence="1">
    <location>
        <begin position="800"/>
        <end position="812"/>
    </location>
</feature>
<feature type="compositionally biased region" description="Polar residues" evidence="1">
    <location>
        <begin position="752"/>
        <end position="762"/>
    </location>
</feature>
<feature type="compositionally biased region" description="Polar residues" evidence="1">
    <location>
        <begin position="2147"/>
        <end position="2156"/>
    </location>
</feature>
<feature type="region of interest" description="Disordered" evidence="1">
    <location>
        <begin position="696"/>
        <end position="812"/>
    </location>
</feature>
<feature type="compositionally biased region" description="Low complexity" evidence="1">
    <location>
        <begin position="1244"/>
        <end position="1258"/>
    </location>
</feature>
<feature type="region of interest" description="Disordered" evidence="1">
    <location>
        <begin position="1244"/>
        <end position="1272"/>
    </location>
</feature>
<feature type="compositionally biased region" description="Polar residues" evidence="1">
    <location>
        <begin position="1978"/>
        <end position="1997"/>
    </location>
</feature>
<feature type="region of interest" description="Disordered" evidence="1">
    <location>
        <begin position="2056"/>
        <end position="2084"/>
    </location>
</feature>
<dbReference type="GeneID" id="26906254"/>
<evidence type="ECO:0000313" key="2">
    <source>
        <dbReference type="EMBL" id="KPA78900.1"/>
    </source>
</evidence>
<feature type="compositionally biased region" description="Low complexity" evidence="1">
    <location>
        <begin position="1496"/>
        <end position="1506"/>
    </location>
</feature>
<feature type="compositionally biased region" description="Low complexity" evidence="1">
    <location>
        <begin position="1572"/>
        <end position="1611"/>
    </location>
</feature>
<comment type="caution">
    <text evidence="2">The sequence shown here is derived from an EMBL/GenBank/DDBJ whole genome shotgun (WGS) entry which is preliminary data.</text>
</comment>
<evidence type="ECO:0000313" key="3">
    <source>
        <dbReference type="Proteomes" id="UP000037923"/>
    </source>
</evidence>
<dbReference type="OMA" id="RRFRQWR"/>
<feature type="compositionally biased region" description="Polar residues" evidence="1">
    <location>
        <begin position="922"/>
        <end position="934"/>
    </location>
</feature>
<feature type="compositionally biased region" description="Polar residues" evidence="1">
    <location>
        <begin position="1850"/>
        <end position="1876"/>
    </location>
</feature>
<feature type="compositionally biased region" description="Gly residues" evidence="1">
    <location>
        <begin position="1904"/>
        <end position="1913"/>
    </location>
</feature>
<dbReference type="EMBL" id="LGTL01000012">
    <property type="protein sequence ID" value="KPA78900.1"/>
    <property type="molecule type" value="Genomic_DNA"/>
</dbReference>
<reference evidence="2 3" key="1">
    <citation type="submission" date="2015-07" db="EMBL/GenBank/DDBJ databases">
        <title>High-quality genome of monoxenous trypanosomatid Leptomonas pyrrhocoris.</title>
        <authorList>
            <person name="Flegontov P."/>
            <person name="Butenko A."/>
            <person name="Firsov S."/>
            <person name="Vlcek C."/>
            <person name="Logacheva M.D."/>
            <person name="Field M."/>
            <person name="Filatov D."/>
            <person name="Flegontova O."/>
            <person name="Gerasimov E."/>
            <person name="Jackson A.P."/>
            <person name="Kelly S."/>
            <person name="Opperdoes F."/>
            <person name="O'Reilly A."/>
            <person name="Votypka J."/>
            <person name="Yurchenko V."/>
            <person name="Lukes J."/>
        </authorList>
    </citation>
    <scope>NUCLEOTIDE SEQUENCE [LARGE SCALE GENOMIC DNA]</scope>
    <source>
        <strain evidence="2">H10</strain>
    </source>
</reference>
<gene>
    <name evidence="2" type="ORF">ABB37_05964</name>
</gene>
<proteinExistence type="predicted"/>
<protein>
    <submittedName>
        <fullName evidence="2">Uncharacterized protein</fullName>
    </submittedName>
</protein>
<feature type="compositionally biased region" description="Gly residues" evidence="1">
    <location>
        <begin position="713"/>
        <end position="724"/>
    </location>
</feature>
<feature type="compositionally biased region" description="Polar residues" evidence="1">
    <location>
        <begin position="1796"/>
        <end position="1826"/>
    </location>
</feature>
<feature type="region of interest" description="Disordered" evidence="1">
    <location>
        <begin position="2147"/>
        <end position="2242"/>
    </location>
</feature>
<evidence type="ECO:0000256" key="1">
    <source>
        <dbReference type="SAM" id="MobiDB-lite"/>
    </source>
</evidence>
<feature type="region of interest" description="Disordered" evidence="1">
    <location>
        <begin position="1850"/>
        <end position="1997"/>
    </location>
</feature>
<sequence>MGLVPSRESLHAAATAPDTPLPYISRPVESYVYKTNRTERTFGSGVPGVVTGMTALPAALPSATTAVLHGAPSLELSQKVTNELPDAVFIDDPAEATAAVASAMAANRPARRGGGSGGPKGKAQGEAPGGTAAEESTAAQALRSGKVPFVYYYEHRVLPLTQEFFPSPDCVLFRQLWHARQQQNPRYHFQLDQTWSPGALLDPTAHYESFVQLATSNLADVQATCLTAAGAAPTRGSVLQAQADLEAAKAELNVAEGGPTPARGSAGGKAAPSPVPFATRAAFYNLVVRTTEESMLYESDDALRHAVRDAASTGDAGAQRRRRLRPVPCAIVLVRRCMTAQEYRYTYYLASHERHHRPTDGAAAAAADTVFGGVQRANSGPRRGLESQRRDVQAIAVTGNAVRTAVEEAQRALRARRGPDGSAWEAHDEGEESLMVPWLQVSAPQTPLDLAEVRVVGMYGCWTLEEILRHSLFLPMGPRSASTEKNVNGAAVVSTQEAAQDAETQARIDAILRRACPHGVPSSTLLNVGFFEKQVGDKEQCHTYFSLCRLFAHGMRECLLRDVIRAASVSVLATTLGADDTGDGPMDVESERERMEAELREMKRQQEHPTWQRFLRLLAGENKPNGCGGGGGGGAHDEHSAFADLANCFLIRFSYVPQLQLCRQLRLLLTGMASMYPEPISLEAFQAAQRQRNVAAMAKKQHSTPGASDAEGHGGVAVVGGGSSKGTTAPPTPYPGRTAEAAFTPLADPAQGSITSLTTNTPDAAGTPHAAGGEQTGGVTQRQPEPPRHPAGPTLDPEAVAERRQEHTSEMQKLQRDGFCCYASDGLVVFRISRGCVARALNQLGFALMRDSIEALCVTLTAAAPPPLTYRGELRPPMTIGNAGVRASTRPISATGSTRDDDDDGDMANYDDADACEDGEHTTVNSASATSITGTDRDGAASLDVTMTAVRDLYWNAVRYSSDAATGFAAQRLFHHRSSSTDAAPEFLTQLKVAPLGQAPSELIGVLPRNPIEQRRGRLLPLRGLLLQEARVNHLHAAAATTATAVDAGAVSDPSAHANASFLFTQQQQLVKVSEQHQFDVYTVSADFDGMPFRRLVELTHQVEQQRHRPLCSGGGGGGGGEEWPEMFIEAVDAQGNAELDSVLDWSPMTAFTKRIRRSEHRGVTSVSDTATATAENAAGHGEANNGGEATAPVHLSQTPHSALDSVSSYVSGRALNPITVPIRVHDPDRILHTGDRIRFATSHATSTATTAHTPSTTGNTQGLSSLLGDVTSPSSTSAEFISLHSTPAGTPPRRPHKAGSGTTAVRCGYWYVDDALTTEDVVLSWMRRVSGRARETRGNDTKWVRYPNAMLSVLLQFVRECRQRPSGSWLNTGHPLRLLHPMDEELVEWDMLQNFPDIVRTRRFRQWRFSHDGYVYFHGVTVRMPGSAPPLQAAPLPSPKLSVAAAQPDTATPTPEPSTKLTARDGPARVRHADAANPAAISTPAQKSAPLGVRQPQYQQQQQQQNVFAGVPRPPPVVQRGVYGSTPPHMEGPYGDSNPYPNTNYQPNVSPRIVYQMSPFNPNGIPRQKQRQFQQQQQFQLEQQPYQQMPSQQVPPQQPYYYANPANANNGVQPPLPPQPPQRQNNVTMYVPVTYTVEPYYMQQPATIVSIPQPPANVSVTPPSLSSFQHNNSSSNSNTLYFGDTDAANAPARNGGHNDTSGRSMGGGNQQMHFSLHHVDSETSLRSYDLAASNAMLEPTRVTGSFYGEFCGQSPQQLQQPPPVPPQQQPQQLTPLMGASMHSTSDCRNEAWQGSDAQASQGMQTPDGSALTSTPMHQDLQTCPPTTGADVRTNPGIPHALHALTAQGGTQRMSLHPQPQQQRYDSVQGSNVSRRSTADYPPRRIGATFLAGGNNNNSSSSGSGDGSGGNGKGTALATVAHPTVQRAVSRPIQTVHVDPTKREVVTTAGETGAPLRLPIPKIRTAQRHDEPSAPTPLHSQQQLQGPVSMSPHLSSASGSFRDVAAAAAAGAPTDVIEADGITVHVMQRKPSVALRRAMTSVSLVSPVSARRTAWNSSSFNGGGGGPLSPQAVSHHTSGFPHTASTGDVEAAAAAACYGAMGVSPTGGVDATITGAGPTTAASATSPEDCPDMLALVSYEMPAALTPMSSSQANSSRAGGGTRATATGVTTPPQRHRSGRVAHNPYATHDMGTAHAATSPTTTTSTLAHTSSYTHGGGGGDAHGGTATSGRAQELPRGPSGQDAFQAALDAQYGGSNDFGAAAGRVSSSYLAPQKTTSATAHGVLYSRSGGSLTAEVQEKHNSFYAAPEGEGEPVQSYSSHEMYRDRIADGTTQGFYFSMDGPNEEEGNAAQQLYGRDDSAGGRSRQRLEGSLTRTGSTPYGNIPAPPALHRSQRGSYQ</sequence>
<dbReference type="OrthoDB" id="264458at2759"/>
<feature type="region of interest" description="Disordered" evidence="1">
    <location>
        <begin position="1443"/>
        <end position="1626"/>
    </location>
</feature>
<dbReference type="VEuPathDB" id="TriTrypDB:LpyrH10_12_1420"/>